<proteinExistence type="predicted"/>
<keyword evidence="3" id="KW-1185">Reference proteome</keyword>
<evidence type="ECO:0000313" key="2">
    <source>
        <dbReference type="EMBL" id="GMH00955.1"/>
    </source>
</evidence>
<gene>
    <name evidence="2" type="ORF">Nepgr_002794</name>
</gene>
<feature type="region of interest" description="Disordered" evidence="1">
    <location>
        <begin position="1"/>
        <end position="44"/>
    </location>
</feature>
<organism evidence="2 3">
    <name type="scientific">Nepenthes gracilis</name>
    <name type="common">Slender pitcher plant</name>
    <dbReference type="NCBI Taxonomy" id="150966"/>
    <lineage>
        <taxon>Eukaryota</taxon>
        <taxon>Viridiplantae</taxon>
        <taxon>Streptophyta</taxon>
        <taxon>Embryophyta</taxon>
        <taxon>Tracheophyta</taxon>
        <taxon>Spermatophyta</taxon>
        <taxon>Magnoliopsida</taxon>
        <taxon>eudicotyledons</taxon>
        <taxon>Gunneridae</taxon>
        <taxon>Pentapetalae</taxon>
        <taxon>Caryophyllales</taxon>
        <taxon>Nepenthaceae</taxon>
        <taxon>Nepenthes</taxon>
    </lineage>
</organism>
<dbReference type="EMBL" id="BSYO01000002">
    <property type="protein sequence ID" value="GMH00955.1"/>
    <property type="molecule type" value="Genomic_DNA"/>
</dbReference>
<sequence length="96" mass="10939">MPHQQGHIGNISPCKTKQKKVGQASEGYRPRQLGQGNPKRAKHTQSITYLGITPCQQERKPVSQSVEYRHFARQPNTPPHRPRWPSAGRGAWDRFS</sequence>
<evidence type="ECO:0000313" key="3">
    <source>
        <dbReference type="Proteomes" id="UP001279734"/>
    </source>
</evidence>
<reference evidence="2" key="1">
    <citation type="submission" date="2023-05" db="EMBL/GenBank/DDBJ databases">
        <title>Nepenthes gracilis genome sequencing.</title>
        <authorList>
            <person name="Fukushima K."/>
        </authorList>
    </citation>
    <scope>NUCLEOTIDE SEQUENCE</scope>
    <source>
        <strain evidence="2">SING2019-196</strain>
    </source>
</reference>
<accession>A0AAD3P8D9</accession>
<name>A0AAD3P8D9_NEPGR</name>
<dbReference type="Proteomes" id="UP001279734">
    <property type="component" value="Unassembled WGS sequence"/>
</dbReference>
<evidence type="ECO:0000256" key="1">
    <source>
        <dbReference type="SAM" id="MobiDB-lite"/>
    </source>
</evidence>
<protein>
    <submittedName>
        <fullName evidence="2">Uncharacterized protein</fullName>
    </submittedName>
</protein>
<comment type="caution">
    <text evidence="2">The sequence shown here is derived from an EMBL/GenBank/DDBJ whole genome shotgun (WGS) entry which is preliminary data.</text>
</comment>
<feature type="region of interest" description="Disordered" evidence="1">
    <location>
        <begin position="56"/>
        <end position="96"/>
    </location>
</feature>
<dbReference type="AlphaFoldDB" id="A0AAD3P8D9"/>